<keyword evidence="1" id="KW-0812">Transmembrane</keyword>
<evidence type="ECO:0000256" key="1">
    <source>
        <dbReference type="SAM" id="Phobius"/>
    </source>
</evidence>
<protein>
    <submittedName>
        <fullName evidence="3">Uncharacterized protein</fullName>
    </submittedName>
</protein>
<keyword evidence="2" id="KW-0732">Signal</keyword>
<dbReference type="Proteomes" id="UP000233654">
    <property type="component" value="Unassembled WGS sequence"/>
</dbReference>
<dbReference type="Pfam" id="PF19516">
    <property type="entry name" value="DUF6049"/>
    <property type="match status" value="1"/>
</dbReference>
<sequence length="699" mass="77569">MSAARWVAALTLALLQLLQLCPTFAAGAPPSLPDVRMAFSKNSYWYEPDGKIQTVVTLDNRSRQSVKGVSIRFRVYTKNRSRSDLDDSLGKIANKSYKQTETPCKNLSLKPGNNTFNFEVQLARGRYANGIYPFKLEALKGSAVLSRVVSEIIVFSSKDLSNLKPLRVSLVFDTLSPPHRGPDDVFKSDELAAECDSTGKQPGWYSTLLWAVNKWPELNLSFSMSPMLLEEISDMSKGYVVKRGDKEFRVSPDSRQAKSASSVLGDFRILAQSPRCQMLPAPYASPNLENLISLRWTTDARQQLTSGHKALEKDLDTTVSREFFYPPGLAANTRVLRDLDRDAGKFLLLSPELLQRSKAGMRLARGYTLAQPVNIMGAKKGGETTAVFADARMQSLLARLSKSADPHGITQCILSELTSLYLEQPDKLRSCAVVWPARWRPSREIVSEIFAAVAGSPWLKTNTLAESMMTVPILENDPLEIPEPSTSADEYFTSVTTARGRCKDFSTMVTRDNPLLLTLRNNVSVSESDVWRQWDRKVEGLSWATSVINTIDGEIKKINMPSTGSINLTSASAKIPLSVINGASYPITATLTLSSNGLEFPEGSRRKIKLEPKENLLEIPVAVKKKGRIRFQARLQARNLIIGEVDTTVLTSRLNTFAFFVVIGLLVLIGGAWVAKTFLRRKAGKHKRRNIEQTNKKSA</sequence>
<name>A0A2N3G7L0_9ACTN</name>
<dbReference type="InterPro" id="IPR046112">
    <property type="entry name" value="DUF6049"/>
</dbReference>
<organism evidence="3 4">
    <name type="scientific">Candidatus Anoxymicrobium japonicum</name>
    <dbReference type="NCBI Taxonomy" id="2013648"/>
    <lineage>
        <taxon>Bacteria</taxon>
        <taxon>Bacillati</taxon>
        <taxon>Actinomycetota</taxon>
        <taxon>Candidatus Geothermincolia</taxon>
        <taxon>Candidatus Geothermincolales</taxon>
        <taxon>Candidatus Anoxymicrobiaceae</taxon>
        <taxon>Candidatus Anoxymicrobium</taxon>
    </lineage>
</organism>
<feature type="transmembrane region" description="Helical" evidence="1">
    <location>
        <begin position="657"/>
        <end position="679"/>
    </location>
</feature>
<evidence type="ECO:0000256" key="2">
    <source>
        <dbReference type="SAM" id="SignalP"/>
    </source>
</evidence>
<keyword evidence="1" id="KW-0472">Membrane</keyword>
<keyword evidence="1" id="KW-1133">Transmembrane helix</keyword>
<proteinExistence type="predicted"/>
<accession>A0A2N3G7L0</accession>
<dbReference type="AlphaFoldDB" id="A0A2N3G7L0"/>
<dbReference type="EMBL" id="PHEX01000011">
    <property type="protein sequence ID" value="PKQ28574.1"/>
    <property type="molecule type" value="Genomic_DNA"/>
</dbReference>
<reference evidence="3 4" key="1">
    <citation type="journal article" date="2017" name="ISME J.">
        <title>Potential for microbial H2 and metal transformations associated with novel bacteria and archaea in deep terrestrial subsurface sediments.</title>
        <authorList>
            <person name="Hernsdorf A.W."/>
            <person name="Amano Y."/>
            <person name="Miyakawa K."/>
            <person name="Ise K."/>
            <person name="Suzuki Y."/>
            <person name="Anantharaman K."/>
            <person name="Probst A."/>
            <person name="Burstein D."/>
            <person name="Thomas B.C."/>
            <person name="Banfield J.F."/>
        </authorList>
    </citation>
    <scope>NUCLEOTIDE SEQUENCE [LARGE SCALE GENOMIC DNA]</scope>
    <source>
        <strain evidence="3">HGW-Actinobacteria-3</strain>
    </source>
</reference>
<feature type="signal peptide" evidence="2">
    <location>
        <begin position="1"/>
        <end position="25"/>
    </location>
</feature>
<gene>
    <name evidence="3" type="ORF">CVT63_01965</name>
</gene>
<comment type="caution">
    <text evidence="3">The sequence shown here is derived from an EMBL/GenBank/DDBJ whole genome shotgun (WGS) entry which is preliminary data.</text>
</comment>
<evidence type="ECO:0000313" key="3">
    <source>
        <dbReference type="EMBL" id="PKQ28574.1"/>
    </source>
</evidence>
<feature type="chain" id="PRO_5014729683" evidence="2">
    <location>
        <begin position="26"/>
        <end position="699"/>
    </location>
</feature>
<evidence type="ECO:0000313" key="4">
    <source>
        <dbReference type="Proteomes" id="UP000233654"/>
    </source>
</evidence>